<dbReference type="RefSeq" id="WP_345635107.1">
    <property type="nucleotide sequence ID" value="NZ_BAABJQ010000021.1"/>
</dbReference>
<accession>A0ABP9SDF5</accession>
<dbReference type="Gene3D" id="3.40.50.1820">
    <property type="entry name" value="alpha/beta hydrolase"/>
    <property type="match status" value="1"/>
</dbReference>
<sequence>MQQSVRRALRRPRAVVGTAALALALTAALGGTASAAPAPDGVVASGSDWSVTAAAGGYVVSLNLDAPLPVKNDAPELVVNGSDLGLAQESPDGTTLSIATADPAVARADAVTWRWASGDAGTANPPAAKAARAAASPAATAPPATTAPPAGPDPLAHSTGAYTVADYNFGTASIPLANLGGHRGELEGRVYLPAGKGEHPLVVFLHGRHSSCYNLTTLRGTSGWPCPAGTAPILSYAGYDGAGDALAAAGYTVVSISANSINAFDGSFGADAGAVARGQLILDSLTMLQKANAGKPVVYHDATTDADVTLDQALAAGQATHPTATTLRAANLKGTMDFSDIGVMGHSRGGEGAVTAGNLNEGLAHPFDIKSIFALAPIDFTRATLPDVITTTLLPYCDGDVSDQQGQHFYADSREAFSDDVARSDIWVMGTDHDFYNSSWTPPYPGASDDWSASDDSVCGTSDPAKASPDNIRLSAAQQYAVGTEYLTGFFELTLGGHKEFQSMFDGSGVEPSSVASFADVRTVAQQPAADRADIADFAATSKQITTSGTATAAVCASKYGRTLPPALPTCTSTAVGLTSQAQPYWTPANYQPNVPLNQLTHLTWTDGTGALTVALTSGQRDVSKYRELVVNASPDESVATGTGLTLTVTDTRGHAWSSPLSDLNPWTVRRMPGSTSTLLHKLVLQQAHVPTATLAKAGLDTHHLASIRFTAGVGADGTASGGEYLQDLVFDTPAMGTPRVHERPTVNVASTAIEEGGGPGTAQVAVYLSGKSSTPVSAYLSVIGSTTTGVGLAMRQVTFEPGQTCQTVTVPTLGNTTPSATATTSYKVAVGDTTNAVLGTGDFGTITVREDDGLTGGGPLAPPVGTQGNACAEFTALAHPGKIKTTGVPVRVGAALPVTATGFRAGESVTLTLGGAPLGSAVADAHGRVSIDQTVPAGTPTGQVPLTATGIGSGYTATGKVHVK</sequence>
<organism evidence="3 4">
    <name type="scientific">Rugosimonospora acidiphila</name>
    <dbReference type="NCBI Taxonomy" id="556531"/>
    <lineage>
        <taxon>Bacteria</taxon>
        <taxon>Bacillati</taxon>
        <taxon>Actinomycetota</taxon>
        <taxon>Actinomycetes</taxon>
        <taxon>Micromonosporales</taxon>
        <taxon>Micromonosporaceae</taxon>
        <taxon>Rugosimonospora</taxon>
    </lineage>
</organism>
<comment type="caution">
    <text evidence="3">The sequence shown here is derived from an EMBL/GenBank/DDBJ whole genome shotgun (WGS) entry which is preliminary data.</text>
</comment>
<gene>
    <name evidence="3" type="ORF">GCM10023322_59070</name>
</gene>
<evidence type="ECO:0000313" key="3">
    <source>
        <dbReference type="EMBL" id="GAA5194503.1"/>
    </source>
</evidence>
<keyword evidence="2" id="KW-0732">Signal</keyword>
<feature type="chain" id="PRO_5047516999" description="Alpha/beta hydrolase" evidence="2">
    <location>
        <begin position="36"/>
        <end position="965"/>
    </location>
</feature>
<feature type="compositionally biased region" description="Low complexity" evidence="1">
    <location>
        <begin position="121"/>
        <end position="144"/>
    </location>
</feature>
<feature type="region of interest" description="Disordered" evidence="1">
    <location>
        <begin position="121"/>
        <end position="157"/>
    </location>
</feature>
<feature type="signal peptide" evidence="2">
    <location>
        <begin position="1"/>
        <end position="35"/>
    </location>
</feature>
<evidence type="ECO:0000256" key="1">
    <source>
        <dbReference type="SAM" id="MobiDB-lite"/>
    </source>
</evidence>
<evidence type="ECO:0000256" key="2">
    <source>
        <dbReference type="SAM" id="SignalP"/>
    </source>
</evidence>
<evidence type="ECO:0008006" key="5">
    <source>
        <dbReference type="Google" id="ProtNLM"/>
    </source>
</evidence>
<dbReference type="SUPFAM" id="SSF141072">
    <property type="entry name" value="CalX-like"/>
    <property type="match status" value="1"/>
</dbReference>
<protein>
    <recommendedName>
        <fullName evidence="5">Alpha/beta hydrolase</fullName>
    </recommendedName>
</protein>
<dbReference type="InterPro" id="IPR029058">
    <property type="entry name" value="AB_hydrolase_fold"/>
</dbReference>
<dbReference type="EMBL" id="BAABJQ010000021">
    <property type="protein sequence ID" value="GAA5194503.1"/>
    <property type="molecule type" value="Genomic_DNA"/>
</dbReference>
<keyword evidence="4" id="KW-1185">Reference proteome</keyword>
<dbReference type="Proteomes" id="UP001501570">
    <property type="component" value="Unassembled WGS sequence"/>
</dbReference>
<dbReference type="InterPro" id="IPR038081">
    <property type="entry name" value="CalX-like_sf"/>
</dbReference>
<proteinExistence type="predicted"/>
<evidence type="ECO:0000313" key="4">
    <source>
        <dbReference type="Proteomes" id="UP001501570"/>
    </source>
</evidence>
<reference evidence="4" key="1">
    <citation type="journal article" date="2019" name="Int. J. Syst. Evol. Microbiol.">
        <title>The Global Catalogue of Microorganisms (GCM) 10K type strain sequencing project: providing services to taxonomists for standard genome sequencing and annotation.</title>
        <authorList>
            <consortium name="The Broad Institute Genomics Platform"/>
            <consortium name="The Broad Institute Genome Sequencing Center for Infectious Disease"/>
            <person name="Wu L."/>
            <person name="Ma J."/>
        </authorList>
    </citation>
    <scope>NUCLEOTIDE SEQUENCE [LARGE SCALE GENOMIC DNA]</scope>
    <source>
        <strain evidence="4">JCM 18304</strain>
    </source>
</reference>
<dbReference type="Gene3D" id="2.60.40.2030">
    <property type="match status" value="1"/>
</dbReference>
<dbReference type="SUPFAM" id="SSF53474">
    <property type="entry name" value="alpha/beta-Hydrolases"/>
    <property type="match status" value="1"/>
</dbReference>
<name>A0ABP9SDF5_9ACTN</name>